<dbReference type="CDD" id="cd16927">
    <property type="entry name" value="HATPase_Hsp90-like"/>
    <property type="match status" value="1"/>
</dbReference>
<feature type="region of interest" description="A; substrate-binding" evidence="8">
    <location>
        <begin position="1"/>
        <end position="327"/>
    </location>
</feature>
<dbReference type="PANTHER" id="PTHR11528">
    <property type="entry name" value="HEAT SHOCK PROTEIN 90 FAMILY MEMBER"/>
    <property type="match status" value="1"/>
</dbReference>
<dbReference type="STRING" id="48467.SAMN02745166_05056"/>
<organism evidence="10 11">
    <name type="scientific">Prosthecobacter debontii</name>
    <dbReference type="NCBI Taxonomy" id="48467"/>
    <lineage>
        <taxon>Bacteria</taxon>
        <taxon>Pseudomonadati</taxon>
        <taxon>Verrucomicrobiota</taxon>
        <taxon>Verrucomicrobiia</taxon>
        <taxon>Verrucomicrobiales</taxon>
        <taxon>Verrucomicrobiaceae</taxon>
        <taxon>Prosthecobacter</taxon>
    </lineage>
</organism>
<dbReference type="FunFam" id="3.30.565.10:FF:000009">
    <property type="entry name" value="Molecular chaperone HtpG"/>
    <property type="match status" value="1"/>
</dbReference>
<dbReference type="HAMAP" id="MF_00505">
    <property type="entry name" value="HSP90"/>
    <property type="match status" value="1"/>
</dbReference>
<dbReference type="GO" id="GO:0140662">
    <property type="term" value="F:ATP-dependent protein folding chaperone"/>
    <property type="evidence" value="ECO:0007669"/>
    <property type="project" value="InterPro"/>
</dbReference>
<feature type="binding site" evidence="9">
    <location>
        <position position="37"/>
    </location>
    <ligand>
        <name>ATP</name>
        <dbReference type="ChEBI" id="CHEBI:30616"/>
    </ligand>
</feature>
<dbReference type="InterPro" id="IPR001404">
    <property type="entry name" value="Hsp90_fam"/>
</dbReference>
<dbReference type="OrthoDB" id="9802640at2"/>
<evidence type="ECO:0000313" key="11">
    <source>
        <dbReference type="Proteomes" id="UP000190774"/>
    </source>
</evidence>
<dbReference type="InterPro" id="IPR037196">
    <property type="entry name" value="HSP90_C"/>
</dbReference>
<feature type="region of interest" description="C" evidence="8">
    <location>
        <begin position="540"/>
        <end position="617"/>
    </location>
</feature>
<comment type="caution">
    <text evidence="8">Lacks conserved residue(s) required for the propagation of feature annotation.</text>
</comment>
<dbReference type="EMBL" id="FUYE01000031">
    <property type="protein sequence ID" value="SKB08939.1"/>
    <property type="molecule type" value="Genomic_DNA"/>
</dbReference>
<feature type="binding site" evidence="9">
    <location>
        <position position="41"/>
    </location>
    <ligand>
        <name>ATP</name>
        <dbReference type="ChEBI" id="CHEBI:30616"/>
    </ligand>
</feature>
<evidence type="ECO:0000256" key="3">
    <source>
        <dbReference type="ARBA" id="ARBA00022490"/>
    </source>
</evidence>
<comment type="function">
    <text evidence="8">Molecular chaperone. Has ATPase activity.</text>
</comment>
<feature type="binding site" evidence="9">
    <location>
        <position position="83"/>
    </location>
    <ligand>
        <name>ATP</name>
        <dbReference type="ChEBI" id="CHEBI:30616"/>
    </ligand>
</feature>
<dbReference type="Proteomes" id="UP000190774">
    <property type="component" value="Unassembled WGS sequence"/>
</dbReference>
<keyword evidence="6 8" id="KW-0346">Stress response</keyword>
<evidence type="ECO:0000256" key="5">
    <source>
        <dbReference type="ARBA" id="ARBA00022840"/>
    </source>
</evidence>
<evidence type="ECO:0000256" key="8">
    <source>
        <dbReference type="HAMAP-Rule" id="MF_00505"/>
    </source>
</evidence>
<dbReference type="Gene3D" id="3.40.50.11260">
    <property type="match status" value="1"/>
</dbReference>
<comment type="similarity">
    <text evidence="2 8">Belongs to the heat shock protein 90 family.</text>
</comment>
<dbReference type="RefSeq" id="WP_078816158.1">
    <property type="nucleotide sequence ID" value="NZ_FUYE01000031.1"/>
</dbReference>
<evidence type="ECO:0000256" key="6">
    <source>
        <dbReference type="ARBA" id="ARBA00023016"/>
    </source>
</evidence>
<sequence>MSNTTTGSTYEFQAEVKQVLDIVIHSLYTDREIFIRELVSNAADALEKMRLTQLTENEVFGAELPLEIHISTDETAGTLTIADHGIGMTRAELVENLGTIAHSGSKAFAAALKNAGKSGDATLIGQFGVGFYSAFMVAEEVKVYTHSWRNEGEHLVWSSAGVGTYSIEEAPDQARGCKIVIKLKEDATEFAKPHRVKEILGKYSNFVGFPILLNGERVNTVEAIWLKSKDEVTEEQYKEFYKFTAHAFDDPSYRLHFQADAPLVINALLFLPEQNMEAFGMGQMEPAVGLYCKKVLIDPHPKKLLPEWMRFVRGVIDSEDLPLNISRESMQDSALVRKLGEVVTKRLLKFLDKEAQDDAKKFQEFYAKFSRFFKEGVATDFANKDAIAKLLRFESSLTEKGEVIGLADYVSRMKEDQKAIYYQVAPSRSTIESGPYVEAFKSKGYEVLYLYETIDEYVVSSLREFDGKQLQAVNSNEVDLGDVTTEGEALSEEDTTTLCGWMKESLTDGVEEVRSGKRLVNSPALAITPDGEMTPQMRQMMRAMKPDEVEAPKVILEINPRHDIVKKLASLSKDDAEGAKLIAEQVLDNALLSAGLLDDPQRIVARTEKIMSRLLAK</sequence>
<evidence type="ECO:0000256" key="9">
    <source>
        <dbReference type="PIRSR" id="PIRSR002583-1"/>
    </source>
</evidence>
<keyword evidence="5 8" id="KW-0067">ATP-binding</keyword>
<dbReference type="PRINTS" id="PR00775">
    <property type="entry name" value="HEATSHOCK90"/>
</dbReference>
<dbReference type="Pfam" id="PF00183">
    <property type="entry name" value="HSP90"/>
    <property type="match status" value="1"/>
</dbReference>
<feature type="binding site" evidence="9">
    <location>
        <begin position="126"/>
        <end position="131"/>
    </location>
    <ligand>
        <name>ATP</name>
        <dbReference type="ChEBI" id="CHEBI:30616"/>
    </ligand>
</feature>
<proteinExistence type="inferred from homology"/>
<evidence type="ECO:0000256" key="1">
    <source>
        <dbReference type="ARBA" id="ARBA00004496"/>
    </source>
</evidence>
<dbReference type="GO" id="GO:0005737">
    <property type="term" value="C:cytoplasm"/>
    <property type="evidence" value="ECO:0007669"/>
    <property type="project" value="UniProtKB-SubCell"/>
</dbReference>
<evidence type="ECO:0000256" key="4">
    <source>
        <dbReference type="ARBA" id="ARBA00022741"/>
    </source>
</evidence>
<feature type="binding site" evidence="9">
    <location>
        <position position="96"/>
    </location>
    <ligand>
        <name>ATP</name>
        <dbReference type="ChEBI" id="CHEBI:30616"/>
    </ligand>
</feature>
<dbReference type="NCBIfam" id="NF003555">
    <property type="entry name" value="PRK05218.1"/>
    <property type="match status" value="1"/>
</dbReference>
<evidence type="ECO:0000256" key="7">
    <source>
        <dbReference type="ARBA" id="ARBA00023186"/>
    </source>
</evidence>
<dbReference type="GO" id="GO:0016887">
    <property type="term" value="F:ATP hydrolysis activity"/>
    <property type="evidence" value="ECO:0007669"/>
    <property type="project" value="InterPro"/>
</dbReference>
<accession>A0A1T4Z4K5</accession>
<keyword evidence="11" id="KW-1185">Reference proteome</keyword>
<keyword evidence="7 8" id="KW-0143">Chaperone</keyword>
<dbReference type="SUPFAM" id="SSF54211">
    <property type="entry name" value="Ribosomal protein S5 domain 2-like"/>
    <property type="match status" value="1"/>
</dbReference>
<keyword evidence="3 8" id="KW-0963">Cytoplasm</keyword>
<comment type="subunit">
    <text evidence="8">Homodimer.</text>
</comment>
<gene>
    <name evidence="8" type="primary">htpG</name>
    <name evidence="10" type="ORF">SAMN02745166_05056</name>
</gene>
<dbReference type="InterPro" id="IPR020575">
    <property type="entry name" value="Hsp90_N"/>
</dbReference>
<evidence type="ECO:0000313" key="10">
    <source>
        <dbReference type="EMBL" id="SKB08939.1"/>
    </source>
</evidence>
<dbReference type="Gene3D" id="1.20.120.790">
    <property type="entry name" value="Heat shock protein 90, C-terminal domain"/>
    <property type="match status" value="1"/>
</dbReference>
<dbReference type="SUPFAM" id="SSF110942">
    <property type="entry name" value="HSP90 C-terminal domain"/>
    <property type="match status" value="1"/>
</dbReference>
<feature type="binding site" evidence="9">
    <location>
        <position position="88"/>
    </location>
    <ligand>
        <name>ATP</name>
        <dbReference type="ChEBI" id="CHEBI:30616"/>
    </ligand>
</feature>
<dbReference type="Gene3D" id="3.30.230.80">
    <property type="match status" value="1"/>
</dbReference>
<dbReference type="Gene3D" id="3.30.565.10">
    <property type="entry name" value="Histidine kinase-like ATPase, C-terminal domain"/>
    <property type="match status" value="1"/>
</dbReference>
<dbReference type="InterPro" id="IPR020568">
    <property type="entry name" value="Ribosomal_Su5_D2-typ_SF"/>
</dbReference>
<feature type="binding site" evidence="9">
    <location>
        <position position="327"/>
    </location>
    <ligand>
        <name>ATP</name>
        <dbReference type="ChEBI" id="CHEBI:30616"/>
    </ligand>
</feature>
<dbReference type="InterPro" id="IPR036890">
    <property type="entry name" value="HATPase_C_sf"/>
</dbReference>
<dbReference type="GO" id="GO:0051082">
    <property type="term" value="F:unfolded protein binding"/>
    <property type="evidence" value="ECO:0007669"/>
    <property type="project" value="UniProtKB-UniRule"/>
</dbReference>
<reference evidence="11" key="1">
    <citation type="submission" date="2017-02" db="EMBL/GenBank/DDBJ databases">
        <authorList>
            <person name="Varghese N."/>
            <person name="Submissions S."/>
        </authorList>
    </citation>
    <scope>NUCLEOTIDE SEQUENCE [LARGE SCALE GENOMIC DNA]</scope>
    <source>
        <strain evidence="11">ATCC 700200</strain>
    </source>
</reference>
<dbReference type="Pfam" id="PF13589">
    <property type="entry name" value="HATPase_c_3"/>
    <property type="match status" value="1"/>
</dbReference>
<dbReference type="SUPFAM" id="SSF55874">
    <property type="entry name" value="ATPase domain of HSP90 chaperone/DNA topoisomerase II/histidine kinase"/>
    <property type="match status" value="1"/>
</dbReference>
<dbReference type="PIRSF" id="PIRSF002583">
    <property type="entry name" value="Hsp90"/>
    <property type="match status" value="1"/>
</dbReference>
<evidence type="ECO:0000256" key="2">
    <source>
        <dbReference type="ARBA" id="ARBA00008239"/>
    </source>
</evidence>
<dbReference type="GO" id="GO:0005524">
    <property type="term" value="F:ATP binding"/>
    <property type="evidence" value="ECO:0007669"/>
    <property type="project" value="UniProtKB-UniRule"/>
</dbReference>
<protein>
    <recommendedName>
        <fullName evidence="8">Chaperone protein HtpG</fullName>
    </recommendedName>
    <alternativeName>
        <fullName evidence="8">Heat shock protein HtpG</fullName>
    </alternativeName>
    <alternativeName>
        <fullName evidence="8">High temperature protein G</fullName>
    </alternativeName>
</protein>
<dbReference type="FunFam" id="3.30.230.80:FF:000004">
    <property type="entry name" value="Heat shock protein 75 kDa"/>
    <property type="match status" value="1"/>
</dbReference>
<comment type="subcellular location">
    <subcellularLocation>
        <location evidence="1 8">Cytoplasm</location>
    </subcellularLocation>
</comment>
<name>A0A1T4Z4K5_9BACT</name>
<keyword evidence="4 8" id="KW-0547">Nucleotide-binding</keyword>
<dbReference type="AlphaFoldDB" id="A0A1T4Z4K5"/>
<feature type="binding site" evidence="9">
    <location>
        <begin position="103"/>
        <end position="104"/>
    </location>
    <ligand>
        <name>ATP</name>
        <dbReference type="ChEBI" id="CHEBI:30616"/>
    </ligand>
</feature>